<feature type="transmembrane region" description="Helical" evidence="1">
    <location>
        <begin position="60"/>
        <end position="78"/>
    </location>
</feature>
<feature type="transmembrane region" description="Helical" evidence="1">
    <location>
        <begin position="84"/>
        <end position="102"/>
    </location>
</feature>
<dbReference type="RefSeq" id="WP_095397156.1">
    <property type="nucleotide sequence ID" value="NZ_WOAA01000020.1"/>
</dbReference>
<dbReference type="Proteomes" id="UP000435177">
    <property type="component" value="Unassembled WGS sequence"/>
</dbReference>
<organism evidence="2 3">
    <name type="scientific">Paenibacillus campinasensis</name>
    <dbReference type="NCBI Taxonomy" id="66347"/>
    <lineage>
        <taxon>Bacteria</taxon>
        <taxon>Bacillati</taxon>
        <taxon>Bacillota</taxon>
        <taxon>Bacilli</taxon>
        <taxon>Bacillales</taxon>
        <taxon>Paenibacillaceae</taxon>
        <taxon>Paenibacillus</taxon>
    </lineage>
</organism>
<evidence type="ECO:0000313" key="2">
    <source>
        <dbReference type="EMBL" id="MUG68037.1"/>
    </source>
</evidence>
<name>A0ABW9T5V0_9BACL</name>
<accession>A0ABW9T5V0</accession>
<sequence>MTMKLLLAVLLSVPFTIINFNAYLKGNAPSAVHVLSTGLFLLVWLAWAFYTSQQDRKPSLFIRFSSVYGLISIIGVFLMYFVEAWIIAVPVGIIILGPVYGLRHFMPTLPYEAFGYACVLIVYAASLIGAFIGELSSKRSAKA</sequence>
<reference evidence="2 3" key="1">
    <citation type="submission" date="2019-11" db="EMBL/GenBank/DDBJ databases">
        <title>Draft genome sequences of five Paenibacillus species of dairy origin.</title>
        <authorList>
            <person name="Olajide A.M."/>
            <person name="Chen S."/>
            <person name="Lapointe G."/>
        </authorList>
    </citation>
    <scope>NUCLEOTIDE SEQUENCE [LARGE SCALE GENOMIC DNA]</scope>
    <source>
        <strain evidence="2 3">3CS1</strain>
    </source>
</reference>
<gene>
    <name evidence="2" type="ORF">GNP94_18810</name>
</gene>
<feature type="transmembrane region" description="Helical" evidence="1">
    <location>
        <begin position="114"/>
        <end position="133"/>
    </location>
</feature>
<keyword evidence="3" id="KW-1185">Reference proteome</keyword>
<comment type="caution">
    <text evidence="2">The sequence shown here is derived from an EMBL/GenBank/DDBJ whole genome shotgun (WGS) entry which is preliminary data.</text>
</comment>
<evidence type="ECO:0000313" key="3">
    <source>
        <dbReference type="Proteomes" id="UP000435177"/>
    </source>
</evidence>
<feature type="transmembrane region" description="Helical" evidence="1">
    <location>
        <begin position="30"/>
        <end position="48"/>
    </location>
</feature>
<keyword evidence="1" id="KW-0472">Membrane</keyword>
<evidence type="ECO:0000256" key="1">
    <source>
        <dbReference type="SAM" id="Phobius"/>
    </source>
</evidence>
<dbReference type="EMBL" id="WOAA01000020">
    <property type="protein sequence ID" value="MUG68037.1"/>
    <property type="molecule type" value="Genomic_DNA"/>
</dbReference>
<keyword evidence="1" id="KW-0812">Transmembrane</keyword>
<proteinExistence type="predicted"/>
<protein>
    <submittedName>
        <fullName evidence="2">Uncharacterized protein</fullName>
    </submittedName>
</protein>
<keyword evidence="1" id="KW-1133">Transmembrane helix</keyword>